<dbReference type="InterPro" id="IPR054462">
    <property type="entry name" value="TraI_M"/>
</dbReference>
<dbReference type="Pfam" id="PF03432">
    <property type="entry name" value="Relaxase"/>
    <property type="match status" value="1"/>
</dbReference>
<dbReference type="InterPro" id="IPR005094">
    <property type="entry name" value="Endonuclease_MobA/VirD2"/>
</dbReference>
<protein>
    <submittedName>
        <fullName evidence="4">Relaxase/Mobilization nuclease domain protein</fullName>
    </submittedName>
</protein>
<accession>A0A370V538</accession>
<feature type="domain" description="MobA/VirD2-like nuclease" evidence="2">
    <location>
        <begin position="87"/>
        <end position="201"/>
    </location>
</feature>
<feature type="region of interest" description="Disordered" evidence="1">
    <location>
        <begin position="641"/>
        <end position="670"/>
    </location>
</feature>
<dbReference type="RefSeq" id="WP_181883034.1">
    <property type="nucleotide sequence ID" value="NZ_QONN01000171.1"/>
</dbReference>
<evidence type="ECO:0000313" key="5">
    <source>
        <dbReference type="Proteomes" id="UP000254454"/>
    </source>
</evidence>
<dbReference type="InterPro" id="IPR049751">
    <property type="entry name" value="TraI/MobA_relaxases"/>
</dbReference>
<dbReference type="Pfam" id="PF22863">
    <property type="entry name" value="TraI_middle"/>
    <property type="match status" value="1"/>
</dbReference>
<feature type="domain" description="TraI-like middle" evidence="3">
    <location>
        <begin position="230"/>
        <end position="323"/>
    </location>
</feature>
<sequence>MIVIVPEKRRDGRSSFLQLISYLICRVDKKPGELLSPDNPYVRPVRSREAIVEHLGQFIEEGMDLYRNHVLSRSDDGRQQVLCGEVLCETNCFGIETAAAEMDAVASQNRRCQDPVYHAILSWREEDNPTNEQIFECARYALKTLNMSDHQYVFAIHRDTEHVHCHITVNRINPKTYRAASLYDDYFRLHKACRELEQKYGFTPDNGCCQKDENGNWIRKQEEFKSIPRKARQMEYHADKESLYSYAVDEARHTIGKILHSGEATWEALHTELIRLGLELKEKGEGLAVYSRHDDTVTPIKASTLHPDLTKRVLEPYLGKFTPSPVVENYFDENDNYLGSNYPQEYVYDVRAHKRDTGASSARREERADAREALKARYNAYRAGWTRPEMDRDEIRARFYHVSGQFAWRRAQVRAEIRDPLLRKLAYNILALERRQAMIALKETLREERKAFYARPENRRMGYWQWVEQQALNNDAAAISCLRGRFYMQKKMQQENRLSENAIVCAVADDIRPYEIEGYQTQITRDGRIQYCQDGEVRLQDTGDRIEIADPYSQDGQHIAGAMVLAEVKSGERMYFAGEPQFVNKACSIVPWFNEGSEKPLPLTDRAQRQMAGYDTAPASPQKDEPEIAWESLRWLMEGAPKTPVQDDVRQQQKHDYVHDSRYSSRYRRH</sequence>
<evidence type="ECO:0000259" key="3">
    <source>
        <dbReference type="Pfam" id="PF22863"/>
    </source>
</evidence>
<feature type="compositionally biased region" description="Basic and acidic residues" evidence="1">
    <location>
        <begin position="645"/>
        <end position="663"/>
    </location>
</feature>
<dbReference type="EMBL" id="QONO01000156">
    <property type="protein sequence ID" value="RDR25013.1"/>
    <property type="molecule type" value="Genomic_DNA"/>
</dbReference>
<evidence type="ECO:0000313" key="4">
    <source>
        <dbReference type="EMBL" id="RDR25013.1"/>
    </source>
</evidence>
<dbReference type="NCBIfam" id="NF041893">
    <property type="entry name" value="TraI_MobP_relax"/>
    <property type="match status" value="1"/>
</dbReference>
<organism evidence="4 5">
    <name type="scientific">Escherichia marmotae</name>
    <dbReference type="NCBI Taxonomy" id="1499973"/>
    <lineage>
        <taxon>Bacteria</taxon>
        <taxon>Pseudomonadati</taxon>
        <taxon>Pseudomonadota</taxon>
        <taxon>Gammaproteobacteria</taxon>
        <taxon>Enterobacterales</taxon>
        <taxon>Enterobacteriaceae</taxon>
        <taxon>Escherichia</taxon>
    </lineage>
</organism>
<name>A0A370V538_9ESCH</name>
<dbReference type="AlphaFoldDB" id="A0A370V538"/>
<evidence type="ECO:0000259" key="2">
    <source>
        <dbReference type="Pfam" id="PF03432"/>
    </source>
</evidence>
<gene>
    <name evidence="4" type="ORF">C4A13_03187</name>
</gene>
<comment type="caution">
    <text evidence="4">The sequence shown here is derived from an EMBL/GenBank/DDBJ whole genome shotgun (WGS) entry which is preliminary data.</text>
</comment>
<evidence type="ECO:0000256" key="1">
    <source>
        <dbReference type="SAM" id="MobiDB-lite"/>
    </source>
</evidence>
<dbReference type="Proteomes" id="UP000254454">
    <property type="component" value="Unassembled WGS sequence"/>
</dbReference>
<proteinExistence type="predicted"/>
<reference evidence="4 5" key="1">
    <citation type="submission" date="2018-06" db="EMBL/GenBank/DDBJ databases">
        <title>Recombination Drives Gene Content and Phenotype Evolution in Wild Type E. coli Strains.</title>
        <authorList>
            <person name="Field C.M."/>
            <person name="Silander O.K."/>
            <person name="Van Nimwegen E."/>
        </authorList>
    </citation>
    <scope>NUCLEOTIDE SEQUENCE [LARGE SCALE GENOMIC DNA]</scope>
    <source>
        <strain evidence="4 5">SC344</strain>
    </source>
</reference>